<evidence type="ECO:0000313" key="2">
    <source>
        <dbReference type="Proteomes" id="UP000621386"/>
    </source>
</evidence>
<sequence>MNDLPLDSAARHALSDLADAQGRTVDDVVADAVRRYLQEEERSVREAAARLADAHADLLRRLGE</sequence>
<dbReference type="RefSeq" id="WP_201815826.1">
    <property type="nucleotide sequence ID" value="NZ_JAERRH010000003.1"/>
</dbReference>
<proteinExistence type="predicted"/>
<accession>A0ABS1NZ21</accession>
<evidence type="ECO:0000313" key="1">
    <source>
        <dbReference type="EMBL" id="MBL1105333.1"/>
    </source>
</evidence>
<keyword evidence="2" id="KW-1185">Reference proteome</keyword>
<dbReference type="EMBL" id="JAERRH010000003">
    <property type="protein sequence ID" value="MBL1105333.1"/>
    <property type="molecule type" value="Genomic_DNA"/>
</dbReference>
<protein>
    <recommendedName>
        <fullName evidence="3">CopG family transcriptional regulator</fullName>
    </recommendedName>
</protein>
<evidence type="ECO:0008006" key="3">
    <source>
        <dbReference type="Google" id="ProtNLM"/>
    </source>
</evidence>
<reference evidence="1 2" key="1">
    <citation type="submission" date="2021-01" db="EMBL/GenBank/DDBJ databases">
        <title>WGS of actinomycetes isolated from Thailand.</title>
        <authorList>
            <person name="Thawai C."/>
        </authorList>
    </citation>
    <scope>NUCLEOTIDE SEQUENCE [LARGE SCALE GENOMIC DNA]</scope>
    <source>
        <strain evidence="1 2">CH5-8</strain>
    </source>
</reference>
<organism evidence="1 2">
    <name type="scientific">Streptomyces musisoli</name>
    <dbReference type="NCBI Taxonomy" id="2802280"/>
    <lineage>
        <taxon>Bacteria</taxon>
        <taxon>Bacillati</taxon>
        <taxon>Actinomycetota</taxon>
        <taxon>Actinomycetes</taxon>
        <taxon>Kitasatosporales</taxon>
        <taxon>Streptomycetaceae</taxon>
        <taxon>Streptomyces</taxon>
    </lineage>
</organism>
<dbReference type="Proteomes" id="UP000621386">
    <property type="component" value="Unassembled WGS sequence"/>
</dbReference>
<gene>
    <name evidence="1" type="ORF">JK361_12155</name>
</gene>
<comment type="caution">
    <text evidence="1">The sequence shown here is derived from an EMBL/GenBank/DDBJ whole genome shotgun (WGS) entry which is preliminary data.</text>
</comment>
<name>A0ABS1NZ21_9ACTN</name>